<keyword evidence="5" id="KW-1185">Reference proteome</keyword>
<feature type="region of interest" description="Disordered" evidence="3">
    <location>
        <begin position="13"/>
        <end position="157"/>
    </location>
</feature>
<feature type="compositionally biased region" description="Basic and acidic residues" evidence="3">
    <location>
        <begin position="105"/>
        <end position="122"/>
    </location>
</feature>
<dbReference type="GO" id="GO:0016787">
    <property type="term" value="F:hydrolase activity"/>
    <property type="evidence" value="ECO:0007669"/>
    <property type="project" value="UniProtKB-KW"/>
</dbReference>
<sequence>MCRVLPVKQTLPIFNGAPTDKDDPNSPDYIRASDARAQQRALNKRRRPYPSRFENIEELPLQINPPLVHKPLTPGTTDPWSPSSGRPGAVRSVYNPDNPEQFEVIFHDERAGKTDGGTDRYTKANYHPSASSGKNDKHKIGSTGNDTGKTEKNDDKC</sequence>
<evidence type="ECO:0000256" key="1">
    <source>
        <dbReference type="ARBA" id="ARBA00022722"/>
    </source>
</evidence>
<dbReference type="Gene3D" id="3.10.450.30">
    <property type="entry name" value="Microbial ribonucleases"/>
    <property type="match status" value="1"/>
</dbReference>
<reference evidence="4" key="1">
    <citation type="submission" date="2022-07" db="EMBL/GenBank/DDBJ databases">
        <title>Genome Sequence of Xylaria arbuscula.</title>
        <authorList>
            <person name="Buettner E."/>
        </authorList>
    </citation>
    <scope>NUCLEOTIDE SEQUENCE</scope>
    <source>
        <strain evidence="4">VT107</strain>
    </source>
</reference>
<dbReference type="EMBL" id="JANPWZ010001673">
    <property type="protein sequence ID" value="KAJ3564026.1"/>
    <property type="molecule type" value="Genomic_DNA"/>
</dbReference>
<dbReference type="InterPro" id="IPR000026">
    <property type="entry name" value="N1-like"/>
</dbReference>
<dbReference type="GO" id="GO:0004540">
    <property type="term" value="F:RNA nuclease activity"/>
    <property type="evidence" value="ECO:0007669"/>
    <property type="project" value="InterPro"/>
</dbReference>
<keyword evidence="2" id="KW-0378">Hydrolase</keyword>
<feature type="compositionally biased region" description="Polar residues" evidence="3">
    <location>
        <begin position="74"/>
        <end position="84"/>
    </location>
</feature>
<keyword evidence="1" id="KW-0540">Nuclease</keyword>
<evidence type="ECO:0000256" key="3">
    <source>
        <dbReference type="SAM" id="MobiDB-lite"/>
    </source>
</evidence>
<dbReference type="GO" id="GO:0003723">
    <property type="term" value="F:RNA binding"/>
    <property type="evidence" value="ECO:0007669"/>
    <property type="project" value="InterPro"/>
</dbReference>
<protein>
    <submittedName>
        <fullName evidence="4">Uncharacterized protein</fullName>
    </submittedName>
</protein>
<gene>
    <name evidence="4" type="ORF">NPX13_g7990</name>
</gene>
<dbReference type="Proteomes" id="UP001148614">
    <property type="component" value="Unassembled WGS sequence"/>
</dbReference>
<proteinExistence type="predicted"/>
<dbReference type="InterPro" id="IPR016191">
    <property type="entry name" value="Ribonuclease/ribotoxin"/>
</dbReference>
<evidence type="ECO:0000313" key="5">
    <source>
        <dbReference type="Proteomes" id="UP001148614"/>
    </source>
</evidence>
<evidence type="ECO:0000256" key="2">
    <source>
        <dbReference type="ARBA" id="ARBA00022801"/>
    </source>
</evidence>
<comment type="caution">
    <text evidence="4">The sequence shown here is derived from an EMBL/GenBank/DDBJ whole genome shotgun (WGS) entry which is preliminary data.</text>
</comment>
<evidence type="ECO:0000313" key="4">
    <source>
        <dbReference type="EMBL" id="KAJ3564026.1"/>
    </source>
</evidence>
<organism evidence="4 5">
    <name type="scientific">Xylaria arbuscula</name>
    <dbReference type="NCBI Taxonomy" id="114810"/>
    <lineage>
        <taxon>Eukaryota</taxon>
        <taxon>Fungi</taxon>
        <taxon>Dikarya</taxon>
        <taxon>Ascomycota</taxon>
        <taxon>Pezizomycotina</taxon>
        <taxon>Sordariomycetes</taxon>
        <taxon>Xylariomycetidae</taxon>
        <taxon>Xylariales</taxon>
        <taxon>Xylariaceae</taxon>
        <taxon>Xylaria</taxon>
    </lineage>
</organism>
<name>A0A9W8N9F9_9PEZI</name>
<dbReference type="AlphaFoldDB" id="A0A9W8N9F9"/>
<dbReference type="SUPFAM" id="SSF53933">
    <property type="entry name" value="Microbial ribonucleases"/>
    <property type="match status" value="1"/>
</dbReference>
<accession>A0A9W8N9F9</accession>
<dbReference type="Pfam" id="PF00545">
    <property type="entry name" value="Ribonuclease"/>
    <property type="match status" value="1"/>
</dbReference>
<feature type="compositionally biased region" description="Basic and acidic residues" evidence="3">
    <location>
        <begin position="148"/>
        <end position="157"/>
    </location>
</feature>